<dbReference type="PANTHER" id="PTHR43319">
    <property type="entry name" value="BETA-LACTAMASE-RELATED"/>
    <property type="match status" value="1"/>
</dbReference>
<dbReference type="Gene3D" id="3.40.710.10">
    <property type="entry name" value="DD-peptidase/beta-lactamase superfamily"/>
    <property type="match status" value="1"/>
</dbReference>
<dbReference type="InterPro" id="IPR012338">
    <property type="entry name" value="Beta-lactam/transpept-like"/>
</dbReference>
<proteinExistence type="predicted"/>
<name>A0A0K2TEW3_LEPSM</name>
<dbReference type="InterPro" id="IPR052907">
    <property type="entry name" value="Beta-lactamase/esterase"/>
</dbReference>
<dbReference type="OMA" id="TNKPEWR"/>
<reference evidence="2" key="1">
    <citation type="submission" date="2014-05" db="EMBL/GenBank/DDBJ databases">
        <authorList>
            <person name="Chronopoulou M."/>
        </authorList>
    </citation>
    <scope>NUCLEOTIDE SEQUENCE</scope>
    <source>
        <tissue evidence="2">Whole organism</tissue>
    </source>
</reference>
<evidence type="ECO:0000259" key="1">
    <source>
        <dbReference type="Pfam" id="PF00144"/>
    </source>
</evidence>
<accession>A0A0K2TEW3</accession>
<protein>
    <recommendedName>
        <fullName evidence="1">Beta-lactamase-related domain-containing protein</fullName>
    </recommendedName>
</protein>
<dbReference type="SUPFAM" id="SSF56601">
    <property type="entry name" value="beta-lactamase/transpeptidase-like"/>
    <property type="match status" value="1"/>
</dbReference>
<dbReference type="Pfam" id="PF00144">
    <property type="entry name" value="Beta-lactamase"/>
    <property type="match status" value="1"/>
</dbReference>
<dbReference type="PANTHER" id="PTHR43319:SF3">
    <property type="entry name" value="BETA-LACTAMASE-RELATED DOMAIN-CONTAINING PROTEIN"/>
    <property type="match status" value="1"/>
</dbReference>
<dbReference type="OrthoDB" id="5946976at2759"/>
<dbReference type="AlphaFoldDB" id="A0A0K2TEW3"/>
<dbReference type="EMBL" id="HACA01007203">
    <property type="protein sequence ID" value="CDW24564.1"/>
    <property type="molecule type" value="Transcribed_RNA"/>
</dbReference>
<sequence length="439" mass="49712">MAIYKIGGHVLPGYEAVYEAFESNFLKSRESKSQLCAYVKGEKVVDLWGSIDGDTTYNGDSLQPVFSSTKNLSALAIAWCVDQGLLDYEDPLLKHWPELKYKENMKVCDVLRHESGLHKLSKGLTPTDLQRSNIKNNSIGQVIEMELQEFPESSKRCYHTMTRGWILNELFRRVHPDKLTIGEFLRKEFSAEPFKADVHIGFESDSDPSYENIFELDVLGVGSTMFQTCLPTFSKFKRVDLNPIQFITKVNNVRKRIKESNNQEKPEDILLENVGKFSFSDRCLIFNKKELRTGEVPSANGTCSARGLGKIASILASKGSHDGKQFLSKETWTKMHSAPTKEWDALLGFSTRFTLGGVSQFTIEKSKNPDLEIVSKNRDGFYGWMGFGGSVFQWEPEKEIGFAYVPTFLEWYDMLNTKGSVLQKTVVECVEALNKSDSL</sequence>
<feature type="domain" description="Beta-lactamase-related" evidence="1">
    <location>
        <begin position="35"/>
        <end position="406"/>
    </location>
</feature>
<evidence type="ECO:0000313" key="2">
    <source>
        <dbReference type="EMBL" id="CDW24564.1"/>
    </source>
</evidence>
<organism evidence="2">
    <name type="scientific">Lepeophtheirus salmonis</name>
    <name type="common">Salmon louse</name>
    <name type="synonym">Caligus salmonis</name>
    <dbReference type="NCBI Taxonomy" id="72036"/>
    <lineage>
        <taxon>Eukaryota</taxon>
        <taxon>Metazoa</taxon>
        <taxon>Ecdysozoa</taxon>
        <taxon>Arthropoda</taxon>
        <taxon>Crustacea</taxon>
        <taxon>Multicrustacea</taxon>
        <taxon>Hexanauplia</taxon>
        <taxon>Copepoda</taxon>
        <taxon>Siphonostomatoida</taxon>
        <taxon>Caligidae</taxon>
        <taxon>Lepeophtheirus</taxon>
    </lineage>
</organism>
<dbReference type="InterPro" id="IPR001466">
    <property type="entry name" value="Beta-lactam-related"/>
</dbReference>